<sequence>MPPPQIWEAAASGMLVSRGSGTEPQPRSRAPPLRQAVPEIAAGARTERSGHARASGTLTSGGRTVTRLSAAITLPRARVR</sequence>
<comment type="caution">
    <text evidence="1">The sequence shown here is derived from an EMBL/GenBank/DDBJ whole genome shotgun (WGS) entry which is preliminary data.</text>
</comment>
<gene>
    <name evidence="1" type="ORF">M6B38_391555</name>
</gene>
<organism evidence="1 2">
    <name type="scientific">Iris pallida</name>
    <name type="common">Sweet iris</name>
    <dbReference type="NCBI Taxonomy" id="29817"/>
    <lineage>
        <taxon>Eukaryota</taxon>
        <taxon>Viridiplantae</taxon>
        <taxon>Streptophyta</taxon>
        <taxon>Embryophyta</taxon>
        <taxon>Tracheophyta</taxon>
        <taxon>Spermatophyta</taxon>
        <taxon>Magnoliopsida</taxon>
        <taxon>Liliopsida</taxon>
        <taxon>Asparagales</taxon>
        <taxon>Iridaceae</taxon>
        <taxon>Iridoideae</taxon>
        <taxon>Irideae</taxon>
        <taxon>Iris</taxon>
    </lineage>
</organism>
<proteinExistence type="predicted"/>
<dbReference type="AlphaFoldDB" id="A0AAX6FZL8"/>
<keyword evidence="2" id="KW-1185">Reference proteome</keyword>
<reference evidence="1" key="2">
    <citation type="submission" date="2023-04" db="EMBL/GenBank/DDBJ databases">
        <authorList>
            <person name="Bruccoleri R.E."/>
            <person name="Oakeley E.J."/>
            <person name="Faust A.-M."/>
            <person name="Dessus-Babus S."/>
            <person name="Altorfer M."/>
            <person name="Burckhardt D."/>
            <person name="Oertli M."/>
            <person name="Naumann U."/>
            <person name="Petersen F."/>
            <person name="Wong J."/>
        </authorList>
    </citation>
    <scope>NUCLEOTIDE SEQUENCE</scope>
    <source>
        <strain evidence="1">GSM-AAB239-AS_SAM_17_03QT</strain>
        <tissue evidence="1">Leaf</tissue>
    </source>
</reference>
<dbReference type="Proteomes" id="UP001140949">
    <property type="component" value="Unassembled WGS sequence"/>
</dbReference>
<name>A0AAX6FZL8_IRIPA</name>
<reference evidence="1" key="1">
    <citation type="journal article" date="2023" name="GigaByte">
        <title>Genome assembly of the bearded iris, Iris pallida Lam.</title>
        <authorList>
            <person name="Bruccoleri R.E."/>
            <person name="Oakeley E.J."/>
            <person name="Faust A.M.E."/>
            <person name="Altorfer M."/>
            <person name="Dessus-Babus S."/>
            <person name="Burckhardt D."/>
            <person name="Oertli M."/>
            <person name="Naumann U."/>
            <person name="Petersen F."/>
            <person name="Wong J."/>
        </authorList>
    </citation>
    <scope>NUCLEOTIDE SEQUENCE</scope>
    <source>
        <strain evidence="1">GSM-AAB239-AS_SAM_17_03QT</strain>
    </source>
</reference>
<evidence type="ECO:0000313" key="2">
    <source>
        <dbReference type="Proteomes" id="UP001140949"/>
    </source>
</evidence>
<accession>A0AAX6FZL8</accession>
<protein>
    <submittedName>
        <fullName evidence="1">Pollen-specific leucine-rich repeat extensin-like protein 4</fullName>
    </submittedName>
</protein>
<dbReference type="EMBL" id="JANAVB010024997">
    <property type="protein sequence ID" value="KAJ6821538.1"/>
    <property type="molecule type" value="Genomic_DNA"/>
</dbReference>
<evidence type="ECO:0000313" key="1">
    <source>
        <dbReference type="EMBL" id="KAJ6821538.1"/>
    </source>
</evidence>